<dbReference type="EMBL" id="SDMP01000013">
    <property type="protein sequence ID" value="RYR19599.1"/>
    <property type="molecule type" value="Genomic_DNA"/>
</dbReference>
<keyword evidence="2" id="KW-0862">Zinc</keyword>
<comment type="similarity">
    <text evidence="2">Belongs to the FHY3/FAR1 family.</text>
</comment>
<proteinExistence type="inferred from homology"/>
<evidence type="ECO:0000313" key="5">
    <source>
        <dbReference type="Proteomes" id="UP000289738"/>
    </source>
</evidence>
<comment type="caution">
    <text evidence="4">The sequence shown here is derived from an EMBL/GenBank/DDBJ whole genome shotgun (WGS) entry which is preliminary data.</text>
</comment>
<dbReference type="InterPro" id="IPR036875">
    <property type="entry name" value="Znf_CCHC_sf"/>
</dbReference>
<dbReference type="GO" id="GO:0005634">
    <property type="term" value="C:nucleus"/>
    <property type="evidence" value="ECO:0007669"/>
    <property type="project" value="UniProtKB-SubCell"/>
</dbReference>
<evidence type="ECO:0000256" key="1">
    <source>
        <dbReference type="PROSITE-ProRule" id="PRU00325"/>
    </source>
</evidence>
<feature type="domain" description="SWIM-type" evidence="3">
    <location>
        <begin position="102"/>
        <end position="140"/>
    </location>
</feature>
<evidence type="ECO:0000259" key="3">
    <source>
        <dbReference type="PROSITE" id="PS50966"/>
    </source>
</evidence>
<sequence length="321" mass="36268">MLADIDIHEFEKQWEAMLEECGVREVKWVRDLNAKKYSWATAYIRGRFYAGLRTSSRCESLDAKLGRVRESLKRSVQVNIIGCNHTSNGDVFIVEKYRKSGLTWQVLYDGQGQKFGCSCMRMESFGLPCIHILAVVVRLNLCAISDSLVLKRWSKTAKSEAGHWSIVNEVVDKGILYKRRVAAFVHLCTRLEKFACLDEHDFKVYAERIVKDTSMLESKYGVGRESSGASHVGGEFNGINDPVRLRTKGIGHANMSLTMTGKKRRKCSNCGHLGHWRTRCTSAPASFAMDIEMDRADTTGHVKLSTTKDELSKSFVRLDDP</sequence>
<dbReference type="GO" id="GO:0003676">
    <property type="term" value="F:nucleic acid binding"/>
    <property type="evidence" value="ECO:0007669"/>
    <property type="project" value="InterPro"/>
</dbReference>
<comment type="function">
    <text evidence="2">Putative transcription activator involved in regulating light control of development.</text>
</comment>
<dbReference type="InterPro" id="IPR031052">
    <property type="entry name" value="FHY3/FAR1"/>
</dbReference>
<dbReference type="Pfam" id="PF04434">
    <property type="entry name" value="SWIM"/>
    <property type="match status" value="1"/>
</dbReference>
<dbReference type="PROSITE" id="PS50966">
    <property type="entry name" value="ZF_SWIM"/>
    <property type="match status" value="1"/>
</dbReference>
<gene>
    <name evidence="4" type="ORF">Ahy_B03g064431</name>
</gene>
<dbReference type="InterPro" id="IPR007527">
    <property type="entry name" value="Znf_SWIM"/>
</dbReference>
<dbReference type="GO" id="GO:0008270">
    <property type="term" value="F:zinc ion binding"/>
    <property type="evidence" value="ECO:0007669"/>
    <property type="project" value="UniProtKB-UniRule"/>
</dbReference>
<name>A0A444ZZJ9_ARAHY</name>
<protein>
    <recommendedName>
        <fullName evidence="2">Protein FAR1-RELATED SEQUENCE</fullName>
    </recommendedName>
</protein>
<dbReference type="Proteomes" id="UP000289738">
    <property type="component" value="Chromosome B03"/>
</dbReference>
<organism evidence="4 5">
    <name type="scientific">Arachis hypogaea</name>
    <name type="common">Peanut</name>
    <dbReference type="NCBI Taxonomy" id="3818"/>
    <lineage>
        <taxon>Eukaryota</taxon>
        <taxon>Viridiplantae</taxon>
        <taxon>Streptophyta</taxon>
        <taxon>Embryophyta</taxon>
        <taxon>Tracheophyta</taxon>
        <taxon>Spermatophyta</taxon>
        <taxon>Magnoliopsida</taxon>
        <taxon>eudicotyledons</taxon>
        <taxon>Gunneridae</taxon>
        <taxon>Pentapetalae</taxon>
        <taxon>rosids</taxon>
        <taxon>fabids</taxon>
        <taxon>Fabales</taxon>
        <taxon>Fabaceae</taxon>
        <taxon>Papilionoideae</taxon>
        <taxon>50 kb inversion clade</taxon>
        <taxon>dalbergioids sensu lato</taxon>
        <taxon>Dalbergieae</taxon>
        <taxon>Pterocarpus clade</taxon>
        <taxon>Arachis</taxon>
    </lineage>
</organism>
<dbReference type="GO" id="GO:0006355">
    <property type="term" value="P:regulation of DNA-templated transcription"/>
    <property type="evidence" value="ECO:0007669"/>
    <property type="project" value="UniProtKB-UniRule"/>
</dbReference>
<dbReference type="AlphaFoldDB" id="A0A444ZZJ9"/>
<comment type="subcellular location">
    <subcellularLocation>
        <location evidence="2">Nucleus</location>
    </subcellularLocation>
</comment>
<reference evidence="4 5" key="1">
    <citation type="submission" date="2019-01" db="EMBL/GenBank/DDBJ databases">
        <title>Sequencing of cultivated peanut Arachis hypogaea provides insights into genome evolution and oil improvement.</title>
        <authorList>
            <person name="Chen X."/>
        </authorList>
    </citation>
    <scope>NUCLEOTIDE SEQUENCE [LARGE SCALE GENOMIC DNA]</scope>
    <source>
        <strain evidence="5">cv. Fuhuasheng</strain>
        <tissue evidence="4">Leaves</tissue>
    </source>
</reference>
<dbReference type="PANTHER" id="PTHR31669">
    <property type="entry name" value="PROTEIN FAR1-RELATED SEQUENCE 10-RELATED"/>
    <property type="match status" value="1"/>
</dbReference>
<keyword evidence="5" id="KW-1185">Reference proteome</keyword>
<evidence type="ECO:0000256" key="2">
    <source>
        <dbReference type="RuleBase" id="RU367018"/>
    </source>
</evidence>
<accession>A0A444ZZJ9</accession>
<dbReference type="SUPFAM" id="SSF57756">
    <property type="entry name" value="Retrovirus zinc finger-like domains"/>
    <property type="match status" value="1"/>
</dbReference>
<keyword evidence="2" id="KW-0539">Nucleus</keyword>
<dbReference type="PANTHER" id="PTHR31669:SF292">
    <property type="entry name" value="OS02G0262500 PROTEIN"/>
    <property type="match status" value="1"/>
</dbReference>
<evidence type="ECO:0000313" key="4">
    <source>
        <dbReference type="EMBL" id="RYR19599.1"/>
    </source>
</evidence>
<keyword evidence="1 2" id="KW-0863">Zinc-finger</keyword>
<keyword evidence="2" id="KW-0479">Metal-binding</keyword>